<organism evidence="1 2">
    <name type="scientific">Moritella marina ATCC 15381</name>
    <dbReference type="NCBI Taxonomy" id="1202962"/>
    <lineage>
        <taxon>Bacteria</taxon>
        <taxon>Pseudomonadati</taxon>
        <taxon>Pseudomonadota</taxon>
        <taxon>Gammaproteobacteria</taxon>
        <taxon>Alteromonadales</taxon>
        <taxon>Moritellaceae</taxon>
        <taxon>Moritella</taxon>
    </lineage>
</organism>
<dbReference type="Pfam" id="PF12790">
    <property type="entry name" value="T6SS-SciN"/>
    <property type="match status" value="1"/>
</dbReference>
<proteinExistence type="predicted"/>
<evidence type="ECO:0000313" key="2">
    <source>
        <dbReference type="Proteomes" id="UP000327424"/>
    </source>
</evidence>
<dbReference type="PANTHER" id="PTHR37625:SF4">
    <property type="entry name" value="OUTER MEMBRANE LIPOPROTEIN"/>
    <property type="match status" value="1"/>
</dbReference>
<dbReference type="Proteomes" id="UP000327424">
    <property type="component" value="Chromosome"/>
</dbReference>
<dbReference type="PANTHER" id="PTHR37625">
    <property type="entry name" value="OUTER MEMBRANE LIPOPROTEIN-RELATED"/>
    <property type="match status" value="1"/>
</dbReference>
<keyword evidence="2" id="KW-1185">Reference proteome</keyword>
<dbReference type="Gene3D" id="2.60.40.4150">
    <property type="entry name" value="Type VI secretion system, lipoprotein SciN"/>
    <property type="match status" value="1"/>
</dbReference>
<accession>A0A5J6WLI6</accession>
<name>A0A5J6WLI6_MORMI</name>
<sequence>MDVKPMKLFTAFLCIQLKRVKLLMTPLMLLLLTACSSTDIRLNLAASADLNSNKHSESLPVMVRVYQLSAVGGFRSASFDQLWQADELILGTDLVDKQVFSVQPNARVNYEFVQADDAEYIALFVMFRNAEQDRWRWLHKLDGGLVSFDTEFDIRLMNNKIYYSDN</sequence>
<keyword evidence="1" id="KW-0449">Lipoprotein</keyword>
<dbReference type="InterPro" id="IPR017734">
    <property type="entry name" value="T6SS_SciN"/>
</dbReference>
<protein>
    <submittedName>
        <fullName evidence="1">Type VI secretion system lipoprotein TssJ</fullName>
    </submittedName>
</protein>
<dbReference type="OrthoDB" id="7066769at2"/>
<dbReference type="AlphaFoldDB" id="A0A5J6WLI6"/>
<dbReference type="KEGG" id="mmaa:FR932_13895"/>
<gene>
    <name evidence="1" type="primary">tssJ</name>
    <name evidence="1" type="ORF">FR932_13895</name>
</gene>
<dbReference type="InterPro" id="IPR038706">
    <property type="entry name" value="Type_VI_SciN-like_sf"/>
</dbReference>
<dbReference type="PROSITE" id="PS51257">
    <property type="entry name" value="PROKAR_LIPOPROTEIN"/>
    <property type="match status" value="1"/>
</dbReference>
<reference evidence="1 2" key="1">
    <citation type="submission" date="2019-09" db="EMBL/GenBank/DDBJ databases">
        <title>Hybrid Assembly of the complete Genome of the Deep-Sea Bacterium Moritella marina from long Nanopore and Illumina reads.</title>
        <authorList>
            <person name="Magin S."/>
            <person name="Georgoulis A."/>
            <person name="Papadimitriou K."/>
            <person name="Iliakis G."/>
            <person name="Vorgias C.E."/>
        </authorList>
    </citation>
    <scope>NUCLEOTIDE SEQUENCE [LARGE SCALE GENOMIC DNA]</scope>
    <source>
        <strain evidence="1 2">MP-1</strain>
    </source>
</reference>
<evidence type="ECO:0000313" key="1">
    <source>
        <dbReference type="EMBL" id="QFI38867.1"/>
    </source>
</evidence>
<dbReference type="NCBIfam" id="TIGR03352">
    <property type="entry name" value="VI_chp_3"/>
    <property type="match status" value="1"/>
</dbReference>
<dbReference type="EMBL" id="CP044399">
    <property type="protein sequence ID" value="QFI38867.1"/>
    <property type="molecule type" value="Genomic_DNA"/>
</dbReference>